<dbReference type="RefSeq" id="WP_269602865.1">
    <property type="nucleotide sequence ID" value="NZ_JAPWIJ010000002.1"/>
</dbReference>
<accession>A0ABT4MB11</accession>
<dbReference type="Proteomes" id="UP001081071">
    <property type="component" value="Unassembled WGS sequence"/>
</dbReference>
<dbReference type="PANTHER" id="PTHR35525">
    <property type="entry name" value="BLL6575 PROTEIN"/>
    <property type="match status" value="1"/>
</dbReference>
<gene>
    <name evidence="2" type="ORF">O4220_06475</name>
</gene>
<protein>
    <submittedName>
        <fullName evidence="2">ABATE domain-containing protein</fullName>
    </submittedName>
</protein>
<dbReference type="InterPro" id="IPR021005">
    <property type="entry name" value="Znf_CGNR"/>
</dbReference>
<proteinExistence type="predicted"/>
<evidence type="ECO:0000259" key="1">
    <source>
        <dbReference type="Pfam" id="PF11706"/>
    </source>
</evidence>
<dbReference type="EMBL" id="JAPWIJ010000002">
    <property type="protein sequence ID" value="MCZ4518158.1"/>
    <property type="molecule type" value="Genomic_DNA"/>
</dbReference>
<dbReference type="SUPFAM" id="SSF160904">
    <property type="entry name" value="Jann2411-like"/>
    <property type="match status" value="1"/>
</dbReference>
<feature type="domain" description="Zinc finger CGNR" evidence="1">
    <location>
        <begin position="140"/>
        <end position="179"/>
    </location>
</feature>
<dbReference type="PANTHER" id="PTHR35525:SF3">
    <property type="entry name" value="BLL6575 PROTEIN"/>
    <property type="match status" value="1"/>
</dbReference>
<dbReference type="InterPro" id="IPR010852">
    <property type="entry name" value="ABATE"/>
</dbReference>
<evidence type="ECO:0000313" key="3">
    <source>
        <dbReference type="Proteomes" id="UP001081071"/>
    </source>
</evidence>
<name>A0ABT4MB11_9NOCA</name>
<dbReference type="Gene3D" id="1.10.3300.10">
    <property type="entry name" value="Jann2411-like domain"/>
    <property type="match status" value="1"/>
</dbReference>
<organism evidence="2 3">
    <name type="scientific">Rhodococcus ruber</name>
    <dbReference type="NCBI Taxonomy" id="1830"/>
    <lineage>
        <taxon>Bacteria</taxon>
        <taxon>Bacillati</taxon>
        <taxon>Actinomycetota</taxon>
        <taxon>Actinomycetes</taxon>
        <taxon>Mycobacteriales</taxon>
        <taxon>Nocardiaceae</taxon>
        <taxon>Rhodococcus</taxon>
    </lineage>
</organism>
<dbReference type="Pfam" id="PF11706">
    <property type="entry name" value="zf-CGNR"/>
    <property type="match status" value="1"/>
</dbReference>
<dbReference type="Pfam" id="PF07336">
    <property type="entry name" value="ABATE"/>
    <property type="match status" value="1"/>
</dbReference>
<reference evidence="2" key="1">
    <citation type="submission" date="2022-12" db="EMBL/GenBank/DDBJ databases">
        <authorList>
            <person name="Krivoruchko A.V."/>
            <person name="Elkin A."/>
        </authorList>
    </citation>
    <scope>NUCLEOTIDE SEQUENCE</scope>
    <source>
        <strain evidence="2">IEGM 1391</strain>
    </source>
</reference>
<evidence type="ECO:0000313" key="2">
    <source>
        <dbReference type="EMBL" id="MCZ4518158.1"/>
    </source>
</evidence>
<comment type="caution">
    <text evidence="2">The sequence shown here is derived from an EMBL/GenBank/DDBJ whole genome shotgun (WGS) entry which is preliminary data.</text>
</comment>
<sequence>MDWNWLGDHFALDVVNTVQLQRGAYADLIDSPADLQDWAELQGARVPEVISADADMDAFKVTRDHMLSLLRAVASNMDVPRESVEHIDSIARRHPVTRRLDLGDGGGVGDVVGTEDPIESLCARAASAVIDLLNGPDRARLALCDAPRCGQLFLQDRPNQQWCCSACGNRARAARHHAKEKRGS</sequence>
<dbReference type="InterPro" id="IPR023286">
    <property type="entry name" value="ABATE_dom_sf"/>
</dbReference>
<keyword evidence="3" id="KW-1185">Reference proteome</keyword>